<reference evidence="1" key="1">
    <citation type="submission" date="2023-10" db="EMBL/GenBank/DDBJ databases">
        <authorList>
            <person name="Noh H."/>
        </authorList>
    </citation>
    <scope>NUCLEOTIDE SEQUENCE</scope>
    <source>
        <strain evidence="1">DUCC4014</strain>
    </source>
</reference>
<keyword evidence="2" id="KW-1185">Reference proteome</keyword>
<organism evidence="1 2">
    <name type="scientific">Vanrija pseudolonga</name>
    <dbReference type="NCBI Taxonomy" id="143232"/>
    <lineage>
        <taxon>Eukaryota</taxon>
        <taxon>Fungi</taxon>
        <taxon>Dikarya</taxon>
        <taxon>Basidiomycota</taxon>
        <taxon>Agaricomycotina</taxon>
        <taxon>Tremellomycetes</taxon>
        <taxon>Trichosporonales</taxon>
        <taxon>Trichosporonaceae</taxon>
        <taxon>Vanrija</taxon>
    </lineage>
</organism>
<dbReference type="RefSeq" id="XP_062632400.1">
    <property type="nucleotide sequence ID" value="XM_062776416.1"/>
</dbReference>
<dbReference type="EMBL" id="CP086721">
    <property type="protein sequence ID" value="WOO86374.1"/>
    <property type="molecule type" value="Genomic_DNA"/>
</dbReference>
<dbReference type="GeneID" id="87813012"/>
<dbReference type="AlphaFoldDB" id="A0AAF0YJD2"/>
<protein>
    <submittedName>
        <fullName evidence="1">Uncharacterized protein</fullName>
    </submittedName>
</protein>
<sequence length="174" mass="19616">MYDLAIHSWSDSDNLTVVSTNGTRIASFPLGFIRRGGDNSWRYVVDIVDLLIVRQGDQCTPLEDQYGVSVDLDSPPMAGTFIYRLPDDSVIFSRGPEYFSRFRPPNPAGSVSTRSDSKRSSVNQLFGLLHEEPPMFLTSCGLLLRDDLHHAFDRQVWSLYYKISDWSDGTTTNA</sequence>
<gene>
    <name evidence="1" type="ORF">LOC62_08G009851</name>
</gene>
<dbReference type="Proteomes" id="UP000827549">
    <property type="component" value="Chromosome 8"/>
</dbReference>
<evidence type="ECO:0000313" key="2">
    <source>
        <dbReference type="Proteomes" id="UP000827549"/>
    </source>
</evidence>
<evidence type="ECO:0000313" key="1">
    <source>
        <dbReference type="EMBL" id="WOO86374.1"/>
    </source>
</evidence>
<accession>A0AAF0YJD2</accession>
<proteinExistence type="predicted"/>
<name>A0AAF0YJD2_9TREE</name>